<accession>A0AAD2AFQ5</accession>
<dbReference type="EMBL" id="OU503058">
    <property type="protein sequence ID" value="CAI9787276.1"/>
    <property type="molecule type" value="Genomic_DNA"/>
</dbReference>
<evidence type="ECO:0000313" key="3">
    <source>
        <dbReference type="Proteomes" id="UP000834106"/>
    </source>
</evidence>
<feature type="region of interest" description="Disordered" evidence="1">
    <location>
        <begin position="95"/>
        <end position="121"/>
    </location>
</feature>
<evidence type="ECO:0000313" key="2">
    <source>
        <dbReference type="EMBL" id="CAI9787276.1"/>
    </source>
</evidence>
<dbReference type="AlphaFoldDB" id="A0AAD2AFQ5"/>
<name>A0AAD2AFQ5_9LAMI</name>
<gene>
    <name evidence="2" type="ORF">FPE_LOCUS34706</name>
</gene>
<evidence type="ECO:0000256" key="1">
    <source>
        <dbReference type="SAM" id="MobiDB-lite"/>
    </source>
</evidence>
<dbReference type="InterPro" id="IPR034604">
    <property type="entry name" value="SRRP53"/>
</dbReference>
<proteinExistence type="predicted"/>
<dbReference type="PANTHER" id="PTHR31968">
    <property type="entry name" value="SERINE/ARGININE-RELATED PROTEIN 53"/>
    <property type="match status" value="1"/>
</dbReference>
<sequence length="137" mass="15323">MDEIEAYGNGIYSSAAEMDETMGTGSGWERFNFDKDAPLDDEEIEAAEDDVALVKHAGQSFRFSVVKAKKEEDIRDAHDEAMFGASSLALHVETDNEAEEDNNTKENVTSSPVKSLLSDQVRDFMRDNRRRQLGISQ</sequence>
<dbReference type="GO" id="GO:0005634">
    <property type="term" value="C:nucleus"/>
    <property type="evidence" value="ECO:0007669"/>
    <property type="project" value="TreeGrafter"/>
</dbReference>
<dbReference type="GO" id="GO:0000380">
    <property type="term" value="P:alternative mRNA splicing, via spliceosome"/>
    <property type="evidence" value="ECO:0007669"/>
    <property type="project" value="InterPro"/>
</dbReference>
<protein>
    <submittedName>
        <fullName evidence="2">Uncharacterized protein</fullName>
    </submittedName>
</protein>
<reference evidence="2" key="1">
    <citation type="submission" date="2023-05" db="EMBL/GenBank/DDBJ databases">
        <authorList>
            <person name="Huff M."/>
        </authorList>
    </citation>
    <scope>NUCLEOTIDE SEQUENCE</scope>
</reference>
<dbReference type="Proteomes" id="UP000834106">
    <property type="component" value="Chromosome 23"/>
</dbReference>
<organism evidence="2 3">
    <name type="scientific">Fraxinus pennsylvanica</name>
    <dbReference type="NCBI Taxonomy" id="56036"/>
    <lineage>
        <taxon>Eukaryota</taxon>
        <taxon>Viridiplantae</taxon>
        <taxon>Streptophyta</taxon>
        <taxon>Embryophyta</taxon>
        <taxon>Tracheophyta</taxon>
        <taxon>Spermatophyta</taxon>
        <taxon>Magnoliopsida</taxon>
        <taxon>eudicotyledons</taxon>
        <taxon>Gunneridae</taxon>
        <taxon>Pentapetalae</taxon>
        <taxon>asterids</taxon>
        <taxon>lamiids</taxon>
        <taxon>Lamiales</taxon>
        <taxon>Oleaceae</taxon>
        <taxon>Oleeae</taxon>
        <taxon>Fraxinus</taxon>
    </lineage>
</organism>
<dbReference type="GO" id="GO:0005737">
    <property type="term" value="C:cytoplasm"/>
    <property type="evidence" value="ECO:0007669"/>
    <property type="project" value="TreeGrafter"/>
</dbReference>
<keyword evidence="3" id="KW-1185">Reference proteome</keyword>
<dbReference type="PANTHER" id="PTHR31968:SF4">
    <property type="entry name" value="SERINE_ARGININE-RELATED PROTEIN 53"/>
    <property type="match status" value="1"/>
</dbReference>